<name>A0A5S9QNN1_9GAMM</name>
<reference evidence="7 8" key="1">
    <citation type="submission" date="2019-11" db="EMBL/GenBank/DDBJ databases">
        <authorList>
            <person name="Holert J."/>
        </authorList>
    </citation>
    <scope>NUCLEOTIDE SEQUENCE [LARGE SCALE GENOMIC DNA]</scope>
    <source>
        <strain evidence="7">BC5_2</strain>
    </source>
</reference>
<evidence type="ECO:0000256" key="3">
    <source>
        <dbReference type="ARBA" id="ARBA00022764"/>
    </source>
</evidence>
<dbReference type="AlphaFoldDB" id="A0A5S9QNN1"/>
<evidence type="ECO:0000256" key="2">
    <source>
        <dbReference type="ARBA" id="ARBA00022729"/>
    </source>
</evidence>
<dbReference type="Pfam" id="PF16889">
    <property type="entry name" value="Hepar_II_III_N"/>
    <property type="match status" value="1"/>
</dbReference>
<evidence type="ECO:0000259" key="6">
    <source>
        <dbReference type="Pfam" id="PF16889"/>
    </source>
</evidence>
<dbReference type="EMBL" id="CACSII010000021">
    <property type="protein sequence ID" value="CAA0120734.1"/>
    <property type="molecule type" value="Genomic_DNA"/>
</dbReference>
<dbReference type="Proteomes" id="UP000434580">
    <property type="component" value="Unassembled WGS sequence"/>
</dbReference>
<comment type="subcellular location">
    <subcellularLocation>
        <location evidence="1">Periplasm</location>
    </subcellularLocation>
</comment>
<dbReference type="Gene3D" id="2.70.98.70">
    <property type="match status" value="1"/>
</dbReference>
<dbReference type="SUPFAM" id="SSF48230">
    <property type="entry name" value="Chondroitin AC/alginate lyase"/>
    <property type="match status" value="1"/>
</dbReference>
<proteinExistence type="predicted"/>
<dbReference type="InterPro" id="IPR012480">
    <property type="entry name" value="Hepar_II_III_C"/>
</dbReference>
<dbReference type="OrthoDB" id="9763014at2"/>
<dbReference type="PANTHER" id="PTHR39210">
    <property type="entry name" value="HEPARIN-SULFATE LYASE"/>
    <property type="match status" value="1"/>
</dbReference>
<keyword evidence="4 7" id="KW-0456">Lyase</keyword>
<evidence type="ECO:0000256" key="4">
    <source>
        <dbReference type="ARBA" id="ARBA00023239"/>
    </source>
</evidence>
<organism evidence="7 8">
    <name type="scientific">BD1-7 clade bacterium</name>
    <dbReference type="NCBI Taxonomy" id="2029982"/>
    <lineage>
        <taxon>Bacteria</taxon>
        <taxon>Pseudomonadati</taxon>
        <taxon>Pseudomonadota</taxon>
        <taxon>Gammaproteobacteria</taxon>
        <taxon>Cellvibrionales</taxon>
        <taxon>Spongiibacteraceae</taxon>
        <taxon>BD1-7 clade</taxon>
    </lineage>
</organism>
<dbReference type="Gene3D" id="1.50.10.100">
    <property type="entry name" value="Chondroitin AC/alginate lyase"/>
    <property type="match status" value="1"/>
</dbReference>
<keyword evidence="2" id="KW-0732">Signal</keyword>
<dbReference type="GO" id="GO:0042597">
    <property type="term" value="C:periplasmic space"/>
    <property type="evidence" value="ECO:0007669"/>
    <property type="project" value="UniProtKB-SubCell"/>
</dbReference>
<protein>
    <submittedName>
        <fullName evidence="7">Heparin-sulfate lyase</fullName>
        <ecNumber evidence="7">4.2.2.8</ecNumber>
    </submittedName>
</protein>
<dbReference type="Pfam" id="PF07940">
    <property type="entry name" value="Hepar_II_III_C"/>
    <property type="match status" value="1"/>
</dbReference>
<keyword evidence="3" id="KW-0574">Periplasm</keyword>
<evidence type="ECO:0000313" key="7">
    <source>
        <dbReference type="EMBL" id="CAA0120734.1"/>
    </source>
</evidence>
<accession>A0A5S9QNN1</accession>
<feature type="domain" description="Heparinase II/III-like C-terminal" evidence="5">
    <location>
        <begin position="314"/>
        <end position="542"/>
    </location>
</feature>
<dbReference type="InterPro" id="IPR031680">
    <property type="entry name" value="Hepar_II_III_N"/>
</dbReference>
<sequence length="543" mass="61513">MKIRYYFHTLRYMRVVQVVNRIMRKIARFKNTKVPAIDLARSKKHWEVCRLNPQSLFENNQCRFLNHEGDALDWFPQDQNKLWLYNLHYFDDLTAQNASLREDVHHQRITHWIAHNPAPVGDGWEPYPQSLRIVNWVKFQLNGASLNNEALESLALQAHVLSQDLEYHILGNHLFANAKALIFAGCFFDGAAADKWLQTGLGILRKEINEQVLDDGGNFELTPMYHAIMLVDVLDLLNVLRAFASSSHSDDISLLTRYAGRMLRWLDTMSLGDGKISFFNDSVFGIAPSNSQIHEYAKSLNISVDHAASLTIEPAYWDLSQSGYAVAKSSELALIADLARIGPDYIPGHAHADSLSFEMSLFQQRVFVNSGIDRYGVCEERLRQRKTAAHNTVSVNGMDSSEVWSGFRVARRAKIEGRRVKCEKGVIYFEACHNGFKAQGVNCIHHRKFVVRSNEVCIIDDLRGGFDNAQAFFHLHPSVSIGNVSSSSVELFVNDHRAEFVVSGGLIAIEDSVYCPEFGIKQASHKIVVSFDGSKVETRVRWL</sequence>
<dbReference type="GO" id="GO:0015021">
    <property type="term" value="F:heparin-sulfate lyase activity"/>
    <property type="evidence" value="ECO:0007669"/>
    <property type="project" value="UniProtKB-EC"/>
</dbReference>
<dbReference type="PANTHER" id="PTHR39210:SF1">
    <property type="entry name" value="HEPARIN-SULFATE LYASE"/>
    <property type="match status" value="1"/>
</dbReference>
<evidence type="ECO:0000259" key="5">
    <source>
        <dbReference type="Pfam" id="PF07940"/>
    </source>
</evidence>
<dbReference type="InterPro" id="IPR008929">
    <property type="entry name" value="Chondroitin_lyas"/>
</dbReference>
<evidence type="ECO:0000313" key="8">
    <source>
        <dbReference type="Proteomes" id="UP000434580"/>
    </source>
</evidence>
<evidence type="ECO:0000256" key="1">
    <source>
        <dbReference type="ARBA" id="ARBA00004418"/>
    </source>
</evidence>
<feature type="domain" description="Heparin-sulfate lyase N-terminal" evidence="6">
    <location>
        <begin position="110"/>
        <end position="282"/>
    </location>
</feature>
<dbReference type="EC" id="4.2.2.8" evidence="7"/>
<gene>
    <name evidence="7" type="primary">hepC</name>
    <name evidence="7" type="ORF">DPBNPPHM_02599</name>
</gene>